<dbReference type="OrthoDB" id="3259549at2"/>
<dbReference type="AlphaFoldDB" id="A0A542DZ72"/>
<proteinExistence type="predicted"/>
<evidence type="ECO:0000313" key="2">
    <source>
        <dbReference type="EMBL" id="TQJ08388.1"/>
    </source>
</evidence>
<feature type="transmembrane region" description="Helical" evidence="1">
    <location>
        <begin position="114"/>
        <end position="132"/>
    </location>
</feature>
<dbReference type="EMBL" id="VFMN01000001">
    <property type="protein sequence ID" value="TQJ08388.1"/>
    <property type="molecule type" value="Genomic_DNA"/>
</dbReference>
<sequence length="174" mass="18681">MRWVASALITLGAAYWVGAGSAGLPTLPITLPDVLPVRAGPGGPWLLTALVVAVGMVLTTSRRALRVDPGPLVVAVWTCLWWAFWAPWATDFEFSGPDRRCVYADCWPRTPQQWAVGAPLLVACVVLAALSVAPRRTPLWVRVTVPAGVFLALTVVQAWAWGPYVVPYLATPPG</sequence>
<feature type="transmembrane region" description="Helical" evidence="1">
    <location>
        <begin position="43"/>
        <end position="60"/>
    </location>
</feature>
<protein>
    <submittedName>
        <fullName evidence="2">Uncharacterized protein</fullName>
    </submittedName>
</protein>
<feature type="transmembrane region" description="Helical" evidence="1">
    <location>
        <begin position="139"/>
        <end position="160"/>
    </location>
</feature>
<dbReference type="Proteomes" id="UP000317893">
    <property type="component" value="Unassembled WGS sequence"/>
</dbReference>
<reference evidence="2 3" key="1">
    <citation type="submission" date="2019-06" db="EMBL/GenBank/DDBJ databases">
        <title>Sequencing the genomes of 1000 actinobacteria strains.</title>
        <authorList>
            <person name="Klenk H.-P."/>
        </authorList>
    </citation>
    <scope>NUCLEOTIDE SEQUENCE [LARGE SCALE GENOMIC DNA]</scope>
    <source>
        <strain evidence="2 3">DSM 18607</strain>
    </source>
</reference>
<evidence type="ECO:0000256" key="1">
    <source>
        <dbReference type="SAM" id="Phobius"/>
    </source>
</evidence>
<gene>
    <name evidence="2" type="ORF">FB458_1476</name>
</gene>
<name>A0A542DZ72_9MICO</name>
<organism evidence="2 3">
    <name type="scientific">Lapillicoccus jejuensis</name>
    <dbReference type="NCBI Taxonomy" id="402171"/>
    <lineage>
        <taxon>Bacteria</taxon>
        <taxon>Bacillati</taxon>
        <taxon>Actinomycetota</taxon>
        <taxon>Actinomycetes</taxon>
        <taxon>Micrococcales</taxon>
        <taxon>Intrasporangiaceae</taxon>
        <taxon>Lapillicoccus</taxon>
    </lineage>
</organism>
<keyword evidence="1" id="KW-1133">Transmembrane helix</keyword>
<keyword evidence="3" id="KW-1185">Reference proteome</keyword>
<dbReference type="RefSeq" id="WP_141847908.1">
    <property type="nucleotide sequence ID" value="NZ_BAAAPR010000004.1"/>
</dbReference>
<accession>A0A542DZ72</accession>
<evidence type="ECO:0000313" key="3">
    <source>
        <dbReference type="Proteomes" id="UP000317893"/>
    </source>
</evidence>
<keyword evidence="1" id="KW-0472">Membrane</keyword>
<comment type="caution">
    <text evidence="2">The sequence shown here is derived from an EMBL/GenBank/DDBJ whole genome shotgun (WGS) entry which is preliminary data.</text>
</comment>
<feature type="transmembrane region" description="Helical" evidence="1">
    <location>
        <begin position="72"/>
        <end position="90"/>
    </location>
</feature>
<keyword evidence="1" id="KW-0812">Transmembrane</keyword>